<dbReference type="STRING" id="857087.Metme_1043"/>
<keyword evidence="2" id="KW-1185">Reference proteome</keyword>
<evidence type="ECO:0000313" key="1">
    <source>
        <dbReference type="EMBL" id="AEF99479.1"/>
    </source>
</evidence>
<reference key="2">
    <citation type="submission" date="2011-05" db="EMBL/GenBank/DDBJ databases">
        <title>Complete genome sequence of the aerobic marine methanotroph Methylomonas methanica MC09.</title>
        <authorList>
            <person name="Boden R."/>
            <person name="Cunliffe M."/>
            <person name="Scanlan J."/>
            <person name="Moussard H."/>
            <person name="Kits K.D."/>
            <person name="Klotz M."/>
            <person name="Jetten M."/>
            <person name="Vuilleumier S."/>
            <person name="Han J."/>
            <person name="Peters L."/>
            <person name="Mikhailova N."/>
            <person name="Teshima H."/>
            <person name="Tapia R."/>
            <person name="Kyrpides N."/>
            <person name="Ivanova N."/>
            <person name="Pagani I."/>
            <person name="Cheng J.-F."/>
            <person name="Goodwin L."/>
            <person name="Han C."/>
            <person name="Hauser L."/>
            <person name="Land M."/>
            <person name="Lapidus A."/>
            <person name="Lucas S."/>
            <person name="Pitluck S."/>
            <person name="Woyke T."/>
            <person name="Stein L.Y."/>
            <person name="Murrell C."/>
        </authorList>
    </citation>
    <scope>NUCLEOTIDE SEQUENCE</scope>
    <source>
        <strain>MC09</strain>
    </source>
</reference>
<dbReference type="Proteomes" id="UP000008888">
    <property type="component" value="Chromosome"/>
</dbReference>
<sequence length="77" mass="8781">MRISTKNLKDTCSFLVNECRREVKANPVMRPLTCATYRNQFRALSLLLVGFPEKQIVMDAIDDISNVEHSKPKQEAA</sequence>
<dbReference type="KEGG" id="mmt:Metme_1043"/>
<name>F9ZV46_METMM</name>
<dbReference type="AlphaFoldDB" id="F9ZV46"/>
<accession>F9ZV46</accession>
<proteinExistence type="predicted"/>
<protein>
    <submittedName>
        <fullName evidence="1">Uncharacterized protein</fullName>
    </submittedName>
</protein>
<gene>
    <name evidence="1" type="ordered locus">Metme_1043</name>
</gene>
<reference evidence="2" key="3">
    <citation type="submission" date="2011-05" db="EMBL/GenBank/DDBJ databases">
        <title>Complete sequence of Methylomonas methanica MC09.</title>
        <authorList>
            <consortium name="US DOE Joint Genome Institute"/>
            <person name="Lucas S."/>
            <person name="Han J."/>
            <person name="Lapidus A."/>
            <person name="Cheng J.-F."/>
            <person name="Goodwin L."/>
            <person name="Pitluck S."/>
            <person name="Peters L."/>
            <person name="Mikhailova N."/>
            <person name="Teshima H."/>
            <person name="Han C."/>
            <person name="Tapia R."/>
            <person name="Land M."/>
            <person name="Hauser L."/>
            <person name="Kyrpides N."/>
            <person name="Ivanova N."/>
            <person name="Pagani I."/>
            <person name="Stein L."/>
            <person name="Woyke T."/>
        </authorList>
    </citation>
    <scope>NUCLEOTIDE SEQUENCE [LARGE SCALE GENOMIC DNA]</scope>
    <source>
        <strain evidence="2">MC09</strain>
    </source>
</reference>
<reference evidence="1 2" key="1">
    <citation type="journal article" date="2011" name="J. Bacteriol.">
        <title>Complete Genome Sequence of the Aerobic Marine Methanotroph Methylomonas methanica MC09.</title>
        <authorList>
            <person name="Boden R."/>
            <person name="Cunliffe M."/>
            <person name="Scanlan J."/>
            <person name="Moussard H."/>
            <person name="Kits K.D."/>
            <person name="Klotz M.G."/>
            <person name="Jetten M.S."/>
            <person name="Vuilleumier S."/>
            <person name="Han J."/>
            <person name="Peters L."/>
            <person name="Mikhailova N."/>
            <person name="Teshima H."/>
            <person name="Tapia R."/>
            <person name="Kyrpides N."/>
            <person name="Ivanova N."/>
            <person name="Pagani I."/>
            <person name="Cheng J.F."/>
            <person name="Goodwin L."/>
            <person name="Han C."/>
            <person name="Hauser L."/>
            <person name="Land M.L."/>
            <person name="Lapidus A."/>
            <person name="Lucas S."/>
            <person name="Pitluck S."/>
            <person name="Woyke T."/>
            <person name="Stein L."/>
            <person name="Murrell J.C."/>
        </authorList>
    </citation>
    <scope>NUCLEOTIDE SEQUENCE [LARGE SCALE GENOMIC DNA]</scope>
    <source>
        <strain evidence="1 2">MC09</strain>
    </source>
</reference>
<organism evidence="1 2">
    <name type="scientific">Methylomonas methanica (strain DSM 25384 / MC09)</name>
    <dbReference type="NCBI Taxonomy" id="857087"/>
    <lineage>
        <taxon>Bacteria</taxon>
        <taxon>Pseudomonadati</taxon>
        <taxon>Pseudomonadota</taxon>
        <taxon>Gammaproteobacteria</taxon>
        <taxon>Methylococcales</taxon>
        <taxon>Methylococcaceae</taxon>
        <taxon>Methylomonas</taxon>
    </lineage>
</organism>
<evidence type="ECO:0000313" key="2">
    <source>
        <dbReference type="Proteomes" id="UP000008888"/>
    </source>
</evidence>
<dbReference type="EMBL" id="CP002738">
    <property type="protein sequence ID" value="AEF99479.1"/>
    <property type="molecule type" value="Genomic_DNA"/>
</dbReference>
<dbReference type="RefSeq" id="WP_013817745.1">
    <property type="nucleotide sequence ID" value="NC_015572.1"/>
</dbReference>
<dbReference type="HOGENOM" id="CLU_2634032_0_0_6"/>